<dbReference type="Proteomes" id="UP000653305">
    <property type="component" value="Unassembled WGS sequence"/>
</dbReference>
<comment type="caution">
    <text evidence="3">The sequence shown here is derived from an EMBL/GenBank/DDBJ whole genome shotgun (WGS) entry which is preliminary data.</text>
</comment>
<evidence type="ECO:0000256" key="1">
    <source>
        <dbReference type="SAM" id="MobiDB-lite"/>
    </source>
</evidence>
<protein>
    <submittedName>
        <fullName evidence="3">Upf0481 protein at3g47200</fullName>
    </submittedName>
</protein>
<keyword evidence="2" id="KW-0472">Membrane</keyword>
<evidence type="ECO:0000256" key="2">
    <source>
        <dbReference type="SAM" id="Phobius"/>
    </source>
</evidence>
<dbReference type="AlphaFoldDB" id="A0A830CJ58"/>
<feature type="transmembrane region" description="Helical" evidence="2">
    <location>
        <begin position="427"/>
        <end position="450"/>
    </location>
</feature>
<sequence>MDDAPENIDECNEENQQALTPQEFSQLLQSQPRRKWQPGSDPRRQIHKVPPQIRVWVGPRSERLYDPNLVSLGPYHHGKPELRRAEEFKYLCLDSCTGGDEERKTLLYNKVVEKINEIRECYAEVEIVEKYDDKALALMMLLDGCFVIKFMQNVISQDKTDSLDWLHYLGKAASTAFATHDILLLENQIPFQVLKLLIISLPDKETHEDLFQLYLTRIVTKDLNQAKIPRENEDPPIHFLEACWRVSVEKHFSEQNPHQTSEKEETNYFSYTSSRPIMDLKAKGIRFRPRRSCSFMDIAFESHAFYGELYLPVRYISDLTNAFLANMIAYEVSPKNKTKPAVLSYTIFMKSLIQSPEDVRELVERGIILNTFGNYEQVVRVFKEADTFGCRDVLVFEDIRRRIDEHCRSRANTWMADLVHTRFRSPWTAIALFAAAFLLCLTFLQAFFTIRPVK</sequence>
<name>A0A830CJ58_9LAMI</name>
<gene>
    <name evidence="3" type="ORF">PHJA_001872900</name>
</gene>
<feature type="region of interest" description="Disordered" evidence="1">
    <location>
        <begin position="1"/>
        <end position="45"/>
    </location>
</feature>
<dbReference type="PANTHER" id="PTHR31170:SF25">
    <property type="entry name" value="BNAA09G04570D PROTEIN"/>
    <property type="match status" value="1"/>
</dbReference>
<dbReference type="OrthoDB" id="1849062at2759"/>
<accession>A0A830CJ58</accession>
<dbReference type="InterPro" id="IPR004158">
    <property type="entry name" value="DUF247_pln"/>
</dbReference>
<reference evidence="3" key="1">
    <citation type="submission" date="2020-07" db="EMBL/GenBank/DDBJ databases">
        <title>Ethylene signaling mediates host invasion by parasitic plants.</title>
        <authorList>
            <person name="Yoshida S."/>
        </authorList>
    </citation>
    <scope>NUCLEOTIDE SEQUENCE</scope>
    <source>
        <strain evidence="3">Okayama</strain>
    </source>
</reference>
<organism evidence="3 4">
    <name type="scientific">Phtheirospermum japonicum</name>
    <dbReference type="NCBI Taxonomy" id="374723"/>
    <lineage>
        <taxon>Eukaryota</taxon>
        <taxon>Viridiplantae</taxon>
        <taxon>Streptophyta</taxon>
        <taxon>Embryophyta</taxon>
        <taxon>Tracheophyta</taxon>
        <taxon>Spermatophyta</taxon>
        <taxon>Magnoliopsida</taxon>
        <taxon>eudicotyledons</taxon>
        <taxon>Gunneridae</taxon>
        <taxon>Pentapetalae</taxon>
        <taxon>asterids</taxon>
        <taxon>lamiids</taxon>
        <taxon>Lamiales</taxon>
        <taxon>Orobanchaceae</taxon>
        <taxon>Orobanchaceae incertae sedis</taxon>
        <taxon>Phtheirospermum</taxon>
    </lineage>
</organism>
<dbReference type="EMBL" id="BMAC01000481">
    <property type="protein sequence ID" value="GFP97288.1"/>
    <property type="molecule type" value="Genomic_DNA"/>
</dbReference>
<evidence type="ECO:0000313" key="3">
    <source>
        <dbReference type="EMBL" id="GFP97288.1"/>
    </source>
</evidence>
<keyword evidence="4" id="KW-1185">Reference proteome</keyword>
<dbReference type="PANTHER" id="PTHR31170">
    <property type="entry name" value="BNAC04G53230D PROTEIN"/>
    <property type="match status" value="1"/>
</dbReference>
<keyword evidence="2" id="KW-1133">Transmembrane helix</keyword>
<dbReference type="Pfam" id="PF03140">
    <property type="entry name" value="DUF247"/>
    <property type="match status" value="1"/>
</dbReference>
<feature type="compositionally biased region" description="Acidic residues" evidence="1">
    <location>
        <begin position="1"/>
        <end position="13"/>
    </location>
</feature>
<evidence type="ECO:0000313" key="4">
    <source>
        <dbReference type="Proteomes" id="UP000653305"/>
    </source>
</evidence>
<feature type="compositionally biased region" description="Polar residues" evidence="1">
    <location>
        <begin position="14"/>
        <end position="31"/>
    </location>
</feature>
<keyword evidence="2" id="KW-0812">Transmembrane</keyword>
<proteinExistence type="predicted"/>